<dbReference type="PANTHER" id="PTHR43471:SF1">
    <property type="entry name" value="ABC TRANSPORTER PERMEASE PROTEIN NOSY-RELATED"/>
    <property type="match status" value="1"/>
</dbReference>
<dbReference type="AlphaFoldDB" id="A0A917MX71"/>
<dbReference type="RefSeq" id="WP_188953954.1">
    <property type="nucleotide sequence ID" value="NZ_BMIB01000003.1"/>
</dbReference>
<keyword evidence="1" id="KW-1133">Transmembrane helix</keyword>
<gene>
    <name evidence="2" type="ORF">GCM10011379_31700</name>
</gene>
<dbReference type="Pfam" id="PF12040">
    <property type="entry name" value="DUF3526"/>
    <property type="match status" value="1"/>
</dbReference>
<dbReference type="PANTHER" id="PTHR43471">
    <property type="entry name" value="ABC TRANSPORTER PERMEASE"/>
    <property type="match status" value="1"/>
</dbReference>
<reference evidence="2" key="2">
    <citation type="submission" date="2020-09" db="EMBL/GenBank/DDBJ databases">
        <authorList>
            <person name="Sun Q."/>
            <person name="Zhou Y."/>
        </authorList>
    </citation>
    <scope>NUCLEOTIDE SEQUENCE</scope>
    <source>
        <strain evidence="2">CGMCC 1.15290</strain>
    </source>
</reference>
<protein>
    <recommendedName>
        <fullName evidence="4">ABC-2 type transport system permease protein</fullName>
    </recommendedName>
</protein>
<dbReference type="Proteomes" id="UP000627292">
    <property type="component" value="Unassembled WGS sequence"/>
</dbReference>
<feature type="transmembrane region" description="Helical" evidence="1">
    <location>
        <begin position="177"/>
        <end position="199"/>
    </location>
</feature>
<feature type="transmembrane region" description="Helical" evidence="1">
    <location>
        <begin position="418"/>
        <end position="443"/>
    </location>
</feature>
<name>A0A917MX71_9BACT</name>
<feature type="transmembrane region" description="Helical" evidence="1">
    <location>
        <begin position="12"/>
        <end position="32"/>
    </location>
</feature>
<comment type="caution">
    <text evidence="2">The sequence shown here is derived from an EMBL/GenBank/DDBJ whole genome shotgun (WGS) entry which is preliminary data.</text>
</comment>
<keyword evidence="1" id="KW-0812">Transmembrane</keyword>
<accession>A0A917MX71</accession>
<evidence type="ECO:0000313" key="2">
    <source>
        <dbReference type="EMBL" id="GGH71881.1"/>
    </source>
</evidence>
<keyword evidence="1" id="KW-0472">Membrane</keyword>
<reference evidence="2" key="1">
    <citation type="journal article" date="2014" name="Int. J. Syst. Evol. Microbiol.">
        <title>Complete genome sequence of Corynebacterium casei LMG S-19264T (=DSM 44701T), isolated from a smear-ripened cheese.</title>
        <authorList>
            <consortium name="US DOE Joint Genome Institute (JGI-PGF)"/>
            <person name="Walter F."/>
            <person name="Albersmeier A."/>
            <person name="Kalinowski J."/>
            <person name="Ruckert C."/>
        </authorList>
    </citation>
    <scope>NUCLEOTIDE SEQUENCE</scope>
    <source>
        <strain evidence="2">CGMCC 1.15290</strain>
    </source>
</reference>
<dbReference type="InterPro" id="IPR021913">
    <property type="entry name" value="DUF3526"/>
</dbReference>
<evidence type="ECO:0000313" key="3">
    <source>
        <dbReference type="Proteomes" id="UP000627292"/>
    </source>
</evidence>
<keyword evidence="3" id="KW-1185">Reference proteome</keyword>
<sequence>MYLLAFSNFIRSRSVLIAITLFLVTGVISLYIGSRFLQKQQAAVEAVTQLQQAQIERNVKNVPDQFGLLMYYLRFAYINKPDPLAALAIGQQDINNSIQYLTVRGLEGQRYDTGLFNPYNQLTGNLDLSFVILFLFPLLIIAFNFNVLSQEAEEGTWPLVRIQAGSAMRFIVQKLSIRLIVVLGLLLILLALAVVIVPVPLNSKLLMFSVTSVLYIVFWFAVSFLIIALRYSSAISALLLLSCWVLLCLLGPAMVNSYLTARYPVQEAYSTFLKQRDGYHTKWDADKDKTMEPFFKHYPQFSRYVWNSPKFNYMWYYAMQQAGDDEAAGDSKAMQNKLRQRQQLAEKFACWIAPMQAQLALTDIAGTGLQQQQQFLDSTAAFHESTKLHFYPRIFTDGAVSAENWAQHVPRYFKATAAMVPLFAMMPLLVFTLILGATGVVIFRRKGAAYTFQG</sequence>
<feature type="transmembrane region" description="Helical" evidence="1">
    <location>
        <begin position="128"/>
        <end position="148"/>
    </location>
</feature>
<evidence type="ECO:0008006" key="4">
    <source>
        <dbReference type="Google" id="ProtNLM"/>
    </source>
</evidence>
<organism evidence="2 3">
    <name type="scientific">Filimonas zeae</name>
    <dbReference type="NCBI Taxonomy" id="1737353"/>
    <lineage>
        <taxon>Bacteria</taxon>
        <taxon>Pseudomonadati</taxon>
        <taxon>Bacteroidota</taxon>
        <taxon>Chitinophagia</taxon>
        <taxon>Chitinophagales</taxon>
        <taxon>Chitinophagaceae</taxon>
        <taxon>Filimonas</taxon>
    </lineage>
</organism>
<dbReference type="EMBL" id="BMIB01000003">
    <property type="protein sequence ID" value="GGH71881.1"/>
    <property type="molecule type" value="Genomic_DNA"/>
</dbReference>
<proteinExistence type="predicted"/>
<feature type="transmembrane region" description="Helical" evidence="1">
    <location>
        <begin position="234"/>
        <end position="255"/>
    </location>
</feature>
<feature type="transmembrane region" description="Helical" evidence="1">
    <location>
        <begin position="205"/>
        <end position="227"/>
    </location>
</feature>
<evidence type="ECO:0000256" key="1">
    <source>
        <dbReference type="SAM" id="Phobius"/>
    </source>
</evidence>